<evidence type="ECO:0000256" key="1">
    <source>
        <dbReference type="SAM" id="MobiDB-lite"/>
    </source>
</evidence>
<keyword evidence="3" id="KW-1185">Reference proteome</keyword>
<dbReference type="InParanoid" id="A0A0P0Y5X4"/>
<feature type="compositionally biased region" description="Low complexity" evidence="1">
    <location>
        <begin position="7"/>
        <end position="31"/>
    </location>
</feature>
<reference evidence="3" key="1">
    <citation type="journal article" date="2005" name="Nature">
        <title>The map-based sequence of the rice genome.</title>
        <authorList>
            <consortium name="International rice genome sequencing project (IRGSP)"/>
            <person name="Matsumoto T."/>
            <person name="Wu J."/>
            <person name="Kanamori H."/>
            <person name="Katayose Y."/>
            <person name="Fujisawa M."/>
            <person name="Namiki N."/>
            <person name="Mizuno H."/>
            <person name="Yamamoto K."/>
            <person name="Antonio B.A."/>
            <person name="Baba T."/>
            <person name="Sakata K."/>
            <person name="Nagamura Y."/>
            <person name="Aoki H."/>
            <person name="Arikawa K."/>
            <person name="Arita K."/>
            <person name="Bito T."/>
            <person name="Chiden Y."/>
            <person name="Fujitsuka N."/>
            <person name="Fukunaka R."/>
            <person name="Hamada M."/>
            <person name="Harada C."/>
            <person name="Hayashi A."/>
            <person name="Hijishita S."/>
            <person name="Honda M."/>
            <person name="Hosokawa S."/>
            <person name="Ichikawa Y."/>
            <person name="Idonuma A."/>
            <person name="Iijima M."/>
            <person name="Ikeda M."/>
            <person name="Ikeno M."/>
            <person name="Ito K."/>
            <person name="Ito S."/>
            <person name="Ito T."/>
            <person name="Ito Y."/>
            <person name="Ito Y."/>
            <person name="Iwabuchi A."/>
            <person name="Kamiya K."/>
            <person name="Karasawa W."/>
            <person name="Kurita K."/>
            <person name="Katagiri S."/>
            <person name="Kikuta A."/>
            <person name="Kobayashi H."/>
            <person name="Kobayashi N."/>
            <person name="Machita K."/>
            <person name="Maehara T."/>
            <person name="Masukawa M."/>
            <person name="Mizubayashi T."/>
            <person name="Mukai Y."/>
            <person name="Nagasaki H."/>
            <person name="Nagata Y."/>
            <person name="Naito S."/>
            <person name="Nakashima M."/>
            <person name="Nakama Y."/>
            <person name="Nakamichi Y."/>
            <person name="Nakamura M."/>
            <person name="Meguro A."/>
            <person name="Negishi M."/>
            <person name="Ohta I."/>
            <person name="Ohta T."/>
            <person name="Okamoto M."/>
            <person name="Ono N."/>
            <person name="Saji S."/>
            <person name="Sakaguchi M."/>
            <person name="Sakai K."/>
            <person name="Shibata M."/>
            <person name="Shimokawa T."/>
            <person name="Song J."/>
            <person name="Takazaki Y."/>
            <person name="Terasawa K."/>
            <person name="Tsugane M."/>
            <person name="Tsuji K."/>
            <person name="Ueda S."/>
            <person name="Waki K."/>
            <person name="Yamagata H."/>
            <person name="Yamamoto M."/>
            <person name="Yamamoto S."/>
            <person name="Yamane H."/>
            <person name="Yoshiki S."/>
            <person name="Yoshihara R."/>
            <person name="Yukawa K."/>
            <person name="Zhong H."/>
            <person name="Yano M."/>
            <person name="Yuan Q."/>
            <person name="Ouyang S."/>
            <person name="Liu J."/>
            <person name="Jones K.M."/>
            <person name="Gansberger K."/>
            <person name="Moffat K."/>
            <person name="Hill J."/>
            <person name="Bera J."/>
            <person name="Fadrosh D."/>
            <person name="Jin S."/>
            <person name="Johri S."/>
            <person name="Kim M."/>
            <person name="Overton L."/>
            <person name="Reardon M."/>
            <person name="Tsitrin T."/>
            <person name="Vuong H."/>
            <person name="Weaver B."/>
            <person name="Ciecko A."/>
            <person name="Tallon L."/>
            <person name="Jackson J."/>
            <person name="Pai G."/>
            <person name="Aken S.V."/>
            <person name="Utterback T."/>
            <person name="Reidmuller S."/>
            <person name="Feldblyum T."/>
            <person name="Hsiao J."/>
            <person name="Zismann V."/>
            <person name="Iobst S."/>
            <person name="de Vazeille A.R."/>
            <person name="Buell C.R."/>
            <person name="Ying K."/>
            <person name="Li Y."/>
            <person name="Lu T."/>
            <person name="Huang Y."/>
            <person name="Zhao Q."/>
            <person name="Feng Q."/>
            <person name="Zhang L."/>
            <person name="Zhu J."/>
            <person name="Weng Q."/>
            <person name="Mu J."/>
            <person name="Lu Y."/>
            <person name="Fan D."/>
            <person name="Liu Y."/>
            <person name="Guan J."/>
            <person name="Zhang Y."/>
            <person name="Yu S."/>
            <person name="Liu X."/>
            <person name="Zhang Y."/>
            <person name="Hong G."/>
            <person name="Han B."/>
            <person name="Choisne N."/>
            <person name="Demange N."/>
            <person name="Orjeda G."/>
            <person name="Samain S."/>
            <person name="Cattolico L."/>
            <person name="Pelletier E."/>
            <person name="Couloux A."/>
            <person name="Segurens B."/>
            <person name="Wincker P."/>
            <person name="D'Hont A."/>
            <person name="Scarpelli C."/>
            <person name="Weissenbach J."/>
            <person name="Salanoubat M."/>
            <person name="Quetier F."/>
            <person name="Yu Y."/>
            <person name="Kim H.R."/>
            <person name="Rambo T."/>
            <person name="Currie J."/>
            <person name="Collura K."/>
            <person name="Luo M."/>
            <person name="Yang T."/>
            <person name="Ammiraju J.S.S."/>
            <person name="Engler F."/>
            <person name="Soderlund C."/>
            <person name="Wing R.A."/>
            <person name="Palmer L.E."/>
            <person name="de la Bastide M."/>
            <person name="Spiegel L."/>
            <person name="Nascimento L."/>
            <person name="Zutavern T."/>
            <person name="O'Shaughnessy A."/>
            <person name="Dike S."/>
            <person name="Dedhia N."/>
            <person name="Preston R."/>
            <person name="Balija V."/>
            <person name="McCombie W.R."/>
            <person name="Chow T."/>
            <person name="Chen H."/>
            <person name="Chung M."/>
            <person name="Chen C."/>
            <person name="Shaw J."/>
            <person name="Wu H."/>
            <person name="Hsiao K."/>
            <person name="Chao Y."/>
            <person name="Chu M."/>
            <person name="Cheng C."/>
            <person name="Hour A."/>
            <person name="Lee P."/>
            <person name="Lin S."/>
            <person name="Lin Y."/>
            <person name="Liou J."/>
            <person name="Liu S."/>
            <person name="Hsing Y."/>
            <person name="Raghuvanshi S."/>
            <person name="Mohanty A."/>
            <person name="Bharti A.K."/>
            <person name="Gaur A."/>
            <person name="Gupta V."/>
            <person name="Kumar D."/>
            <person name="Ravi V."/>
            <person name="Vij S."/>
            <person name="Kapur A."/>
            <person name="Khurana P."/>
            <person name="Khurana P."/>
            <person name="Khurana J.P."/>
            <person name="Tyagi A.K."/>
            <person name="Gaikwad K."/>
            <person name="Singh A."/>
            <person name="Dalal V."/>
            <person name="Srivastava S."/>
            <person name="Dixit A."/>
            <person name="Pal A.K."/>
            <person name="Ghazi I.A."/>
            <person name="Yadav M."/>
            <person name="Pandit A."/>
            <person name="Bhargava A."/>
            <person name="Sureshbabu K."/>
            <person name="Batra K."/>
            <person name="Sharma T.R."/>
            <person name="Mohapatra T."/>
            <person name="Singh N.K."/>
            <person name="Messing J."/>
            <person name="Nelson A.B."/>
            <person name="Fuks G."/>
            <person name="Kavchok S."/>
            <person name="Keizer G."/>
            <person name="Linton E."/>
            <person name="Llaca V."/>
            <person name="Song R."/>
            <person name="Tanyolac B."/>
            <person name="Young S."/>
            <person name="Ho-Il K."/>
            <person name="Hahn J.H."/>
            <person name="Sangsakoo G."/>
            <person name="Vanavichit A."/>
            <person name="de Mattos Luiz.A.T."/>
            <person name="Zimmer P.D."/>
            <person name="Malone G."/>
            <person name="Dellagostin O."/>
            <person name="de Oliveira A.C."/>
            <person name="Bevan M."/>
            <person name="Bancroft I."/>
            <person name="Minx P."/>
            <person name="Cordum H."/>
            <person name="Wilson R."/>
            <person name="Cheng Z."/>
            <person name="Jin W."/>
            <person name="Jiang J."/>
            <person name="Leong S.A."/>
            <person name="Iwama H."/>
            <person name="Gojobori T."/>
            <person name="Itoh T."/>
            <person name="Niimura Y."/>
            <person name="Fujii Y."/>
            <person name="Habara T."/>
            <person name="Sakai H."/>
            <person name="Sato Y."/>
            <person name="Wilson G."/>
            <person name="Kumar K."/>
            <person name="McCouch S."/>
            <person name="Juretic N."/>
            <person name="Hoen D."/>
            <person name="Wright S."/>
            <person name="Bruskiewich R."/>
            <person name="Bureau T."/>
            <person name="Miyao A."/>
            <person name="Hirochika H."/>
            <person name="Nishikawa T."/>
            <person name="Kadowaki K."/>
            <person name="Sugiura M."/>
            <person name="Burr B."/>
            <person name="Sasaki T."/>
        </authorList>
    </citation>
    <scope>NUCLEOTIDE SEQUENCE [LARGE SCALE GENOMIC DNA]</scope>
    <source>
        <strain evidence="3">cv. Nipponbare</strain>
    </source>
</reference>
<protein>
    <submittedName>
        <fullName evidence="2">Os11g0695975 protein</fullName>
    </submittedName>
</protein>
<reference evidence="2 3" key="2">
    <citation type="journal article" date="2013" name="Plant Cell Physiol.">
        <title>Rice Annotation Project Database (RAP-DB): an integrative and interactive database for rice genomics.</title>
        <authorList>
            <person name="Sakai H."/>
            <person name="Lee S.S."/>
            <person name="Tanaka T."/>
            <person name="Numa H."/>
            <person name="Kim J."/>
            <person name="Kawahara Y."/>
            <person name="Wakimoto H."/>
            <person name="Yang C.C."/>
            <person name="Iwamoto M."/>
            <person name="Abe T."/>
            <person name="Yamada Y."/>
            <person name="Muto A."/>
            <person name="Inokuchi H."/>
            <person name="Ikemura T."/>
            <person name="Matsumoto T."/>
            <person name="Sasaki T."/>
            <person name="Itoh T."/>
        </authorList>
    </citation>
    <scope>NUCLEOTIDE SEQUENCE [LARGE SCALE GENOMIC DNA]</scope>
    <source>
        <strain evidence="3">cv. Nipponbare</strain>
    </source>
</reference>
<dbReference type="Proteomes" id="UP000059680">
    <property type="component" value="Chromosome 11"/>
</dbReference>
<evidence type="ECO:0000313" key="3">
    <source>
        <dbReference type="Proteomes" id="UP000059680"/>
    </source>
</evidence>
<feature type="non-terminal residue" evidence="2">
    <location>
        <position position="1"/>
    </location>
</feature>
<evidence type="ECO:0000313" key="2">
    <source>
        <dbReference type="EMBL" id="BAT15345.1"/>
    </source>
</evidence>
<feature type="compositionally biased region" description="Basic and acidic residues" evidence="1">
    <location>
        <begin position="62"/>
        <end position="73"/>
    </location>
</feature>
<organism evidence="2 3">
    <name type="scientific">Oryza sativa subsp. japonica</name>
    <name type="common">Rice</name>
    <dbReference type="NCBI Taxonomy" id="39947"/>
    <lineage>
        <taxon>Eukaryota</taxon>
        <taxon>Viridiplantae</taxon>
        <taxon>Streptophyta</taxon>
        <taxon>Embryophyta</taxon>
        <taxon>Tracheophyta</taxon>
        <taxon>Spermatophyta</taxon>
        <taxon>Magnoliopsida</taxon>
        <taxon>Liliopsida</taxon>
        <taxon>Poales</taxon>
        <taxon>Poaceae</taxon>
        <taxon>BOP clade</taxon>
        <taxon>Oryzoideae</taxon>
        <taxon>Oryzeae</taxon>
        <taxon>Oryzinae</taxon>
        <taxon>Oryza</taxon>
        <taxon>Oryza sativa</taxon>
    </lineage>
</organism>
<dbReference type="EMBL" id="AP014967">
    <property type="protein sequence ID" value="BAT15345.1"/>
    <property type="molecule type" value="Genomic_DNA"/>
</dbReference>
<dbReference type="Gramene" id="Os11t0695975-01">
    <property type="protein sequence ID" value="Os11t0695975-01"/>
    <property type="gene ID" value="Os11g0695975"/>
</dbReference>
<accession>A0A0P0Y5X4</accession>
<dbReference type="PaxDb" id="39947-A0A0P0Y5X4"/>
<name>A0A0P0Y5X4_ORYSJ</name>
<gene>
    <name evidence="2" type="ordered locus">Os11g0695975</name>
    <name evidence="2" type="ORF">OSNPB_110695975</name>
</gene>
<proteinExistence type="predicted"/>
<reference evidence="2 3" key="3">
    <citation type="journal article" date="2013" name="Rice">
        <title>Improvement of the Oryza sativa Nipponbare reference genome using next generation sequence and optical map data.</title>
        <authorList>
            <person name="Kawahara Y."/>
            <person name="de la Bastide M."/>
            <person name="Hamilton J.P."/>
            <person name="Kanamori H."/>
            <person name="McCombie W.R."/>
            <person name="Ouyang S."/>
            <person name="Schwartz D.C."/>
            <person name="Tanaka T."/>
            <person name="Wu J."/>
            <person name="Zhou S."/>
            <person name="Childs K.L."/>
            <person name="Davidson R.M."/>
            <person name="Lin H."/>
            <person name="Quesada-Ocampo L."/>
            <person name="Vaillancourt B."/>
            <person name="Sakai H."/>
            <person name="Lee S.S."/>
            <person name="Kim J."/>
            <person name="Numa H."/>
            <person name="Itoh T."/>
            <person name="Buell C.R."/>
            <person name="Matsumoto T."/>
        </authorList>
    </citation>
    <scope>NUCLEOTIDE SEQUENCE [LARGE SCALE GENOMIC DNA]</scope>
    <source>
        <strain evidence="3">cv. Nipponbare</strain>
    </source>
</reference>
<dbReference type="AlphaFoldDB" id="A0A0P0Y5X4"/>
<feature type="region of interest" description="Disordered" evidence="1">
    <location>
        <begin position="1"/>
        <end position="31"/>
    </location>
</feature>
<sequence length="95" mass="10506">APPPSSPGRRVSPLLARPPRTASPRRAAERASLLAGPPCAASLLSRPPRAAIPHPDTARCLGDGRREREGRWGERRKKRGENDMWGPRGPHHFFY</sequence>
<feature type="region of interest" description="Disordered" evidence="1">
    <location>
        <begin position="45"/>
        <end position="95"/>
    </location>
</feature>